<proteinExistence type="predicted"/>
<dbReference type="EMBL" id="CP009687">
    <property type="protein sequence ID" value="AKL96710.1"/>
    <property type="molecule type" value="Genomic_DNA"/>
</dbReference>
<sequence length="138" mass="15626">MPKVTAIFSKDQEGIWRQCKELVLELLKGEDTRKDLSFITDTGYEQLQKDKIRGFCHEKFMGNFVIEELDMSELLPNTKMAIGSVTIDITDVGKKCHKGCPALAKEHICTLSKHIFFGRPLEAGRIQVNNLVKIESAE</sequence>
<dbReference type="SUPFAM" id="SSF50800">
    <property type="entry name" value="PK beta-barrel domain-like"/>
    <property type="match status" value="1"/>
</dbReference>
<dbReference type="Gene3D" id="2.40.33.20">
    <property type="entry name" value="PK beta-barrel domain-like"/>
    <property type="match status" value="1"/>
</dbReference>
<dbReference type="PATRIC" id="fig|84022.5.peg.3454"/>
<gene>
    <name evidence="1" type="ORF">CACET_c32660</name>
</gene>
<dbReference type="InterPro" id="IPR011037">
    <property type="entry name" value="Pyrv_Knase-like_insert_dom_sf"/>
</dbReference>
<dbReference type="STRING" id="84022.CACET_c32660"/>
<name>A0A0D8IBL5_9CLOT</name>
<dbReference type="KEGG" id="cace:CACET_c32660"/>
<organism evidence="1 2">
    <name type="scientific">Clostridium aceticum</name>
    <dbReference type="NCBI Taxonomy" id="84022"/>
    <lineage>
        <taxon>Bacteria</taxon>
        <taxon>Bacillati</taxon>
        <taxon>Bacillota</taxon>
        <taxon>Clostridia</taxon>
        <taxon>Eubacteriales</taxon>
        <taxon>Clostridiaceae</taxon>
        <taxon>Clostridium</taxon>
    </lineage>
</organism>
<dbReference type="OrthoDB" id="1956660at2"/>
<dbReference type="AlphaFoldDB" id="A0A0D8IBL5"/>
<dbReference type="RefSeq" id="WP_044824153.1">
    <property type="nucleotide sequence ID" value="NZ_CP009687.1"/>
</dbReference>
<reference evidence="1 2" key="1">
    <citation type="submission" date="2014-10" db="EMBL/GenBank/DDBJ databases">
        <title>Genome sequence of Clostridium aceticum DSM 1496.</title>
        <authorList>
            <person name="Poehlein A."/>
            <person name="Schiel-Bengelsdorf B."/>
            <person name="Gottschalk G."/>
            <person name="Duerre P."/>
            <person name="Daniel R."/>
        </authorList>
    </citation>
    <scope>NUCLEOTIDE SEQUENCE [LARGE SCALE GENOMIC DNA]</scope>
    <source>
        <strain evidence="1 2">DSM 1496</strain>
    </source>
</reference>
<accession>A0A0D8IBL5</accession>
<keyword evidence="2" id="KW-1185">Reference proteome</keyword>
<protein>
    <submittedName>
        <fullName evidence="1">Uncharacterized protein</fullName>
    </submittedName>
</protein>
<evidence type="ECO:0000313" key="1">
    <source>
        <dbReference type="EMBL" id="AKL96710.1"/>
    </source>
</evidence>
<dbReference type="Proteomes" id="UP000035704">
    <property type="component" value="Chromosome"/>
</dbReference>
<evidence type="ECO:0000313" key="2">
    <source>
        <dbReference type="Proteomes" id="UP000035704"/>
    </source>
</evidence>